<dbReference type="EMBL" id="BMAT01004442">
    <property type="protein sequence ID" value="GFR73300.1"/>
    <property type="molecule type" value="Genomic_DNA"/>
</dbReference>
<feature type="transmembrane region" description="Helical" evidence="1">
    <location>
        <begin position="13"/>
        <end position="35"/>
    </location>
</feature>
<keyword evidence="1" id="KW-0472">Membrane</keyword>
<keyword evidence="1" id="KW-1133">Transmembrane helix</keyword>
<gene>
    <name evidence="2" type="ORF">ElyMa_002133700</name>
</gene>
<comment type="caution">
    <text evidence="2">The sequence shown here is derived from an EMBL/GenBank/DDBJ whole genome shotgun (WGS) entry which is preliminary data.</text>
</comment>
<reference evidence="2 3" key="1">
    <citation type="journal article" date="2021" name="Elife">
        <title>Chloroplast acquisition without the gene transfer in kleptoplastic sea slugs, Plakobranchus ocellatus.</title>
        <authorList>
            <person name="Maeda T."/>
            <person name="Takahashi S."/>
            <person name="Yoshida T."/>
            <person name="Shimamura S."/>
            <person name="Takaki Y."/>
            <person name="Nagai Y."/>
            <person name="Toyoda A."/>
            <person name="Suzuki Y."/>
            <person name="Arimoto A."/>
            <person name="Ishii H."/>
            <person name="Satoh N."/>
            <person name="Nishiyama T."/>
            <person name="Hasebe M."/>
            <person name="Maruyama T."/>
            <person name="Minagawa J."/>
            <person name="Obokata J."/>
            <person name="Shigenobu S."/>
        </authorList>
    </citation>
    <scope>NUCLEOTIDE SEQUENCE [LARGE SCALE GENOMIC DNA]</scope>
</reference>
<evidence type="ECO:0000313" key="2">
    <source>
        <dbReference type="EMBL" id="GFR73300.1"/>
    </source>
</evidence>
<evidence type="ECO:0000313" key="3">
    <source>
        <dbReference type="Proteomes" id="UP000762676"/>
    </source>
</evidence>
<dbReference type="Proteomes" id="UP000762676">
    <property type="component" value="Unassembled WGS sequence"/>
</dbReference>
<dbReference type="PANTHER" id="PTHR37162">
    <property type="entry name" value="HAT FAMILY DIMERISATION DOMAINCONTAINING PROTEIN-RELATED"/>
    <property type="match status" value="1"/>
</dbReference>
<sequence>MIWIMLLRWVTKITVWLSIILFICLFAFATGFSFYKYTEIKNQNVTEEYKLPEEFQFELDYFLNMERTWLILGGRNDCYRHCQTATHVSNSKPKNCRAVTDYFASSTRPKQKPQESISAELIMCSFIVQQNISFASMDTLSECIREAFPDSKIAAGFKCGRTKTTSLIKELSGQEILRLAGLMRERPFSVATDGSNDTSGGKKYYPLVVKVAGPDGVESGLLALANCDGQSTGNL</sequence>
<accession>A0AAV4FKP7</accession>
<name>A0AAV4FKP7_9GAST</name>
<dbReference type="PANTHER" id="PTHR37162:SF10">
    <property type="entry name" value="DUF4371 DOMAIN-CONTAINING PROTEIN"/>
    <property type="match status" value="1"/>
</dbReference>
<organism evidence="2 3">
    <name type="scientific">Elysia marginata</name>
    <dbReference type="NCBI Taxonomy" id="1093978"/>
    <lineage>
        <taxon>Eukaryota</taxon>
        <taxon>Metazoa</taxon>
        <taxon>Spiralia</taxon>
        <taxon>Lophotrochozoa</taxon>
        <taxon>Mollusca</taxon>
        <taxon>Gastropoda</taxon>
        <taxon>Heterobranchia</taxon>
        <taxon>Euthyneura</taxon>
        <taxon>Panpulmonata</taxon>
        <taxon>Sacoglossa</taxon>
        <taxon>Placobranchoidea</taxon>
        <taxon>Plakobranchidae</taxon>
        <taxon>Elysia</taxon>
    </lineage>
</organism>
<dbReference type="AlphaFoldDB" id="A0AAV4FKP7"/>
<keyword evidence="1" id="KW-0812">Transmembrane</keyword>
<keyword evidence="3" id="KW-1185">Reference proteome</keyword>
<protein>
    <submittedName>
        <fullName evidence="2">Connexin 27.5</fullName>
    </submittedName>
</protein>
<evidence type="ECO:0000256" key="1">
    <source>
        <dbReference type="SAM" id="Phobius"/>
    </source>
</evidence>
<proteinExistence type="predicted"/>